<dbReference type="Proteomes" id="UP000480185">
    <property type="component" value="Unassembled WGS sequence"/>
</dbReference>
<dbReference type="InterPro" id="IPR018389">
    <property type="entry name" value="DctP_fam"/>
</dbReference>
<sequence length="363" mass="40893">MKKYWFILFVLIVFLGACNSESKTTENSIENGQTTETSEQTNSEEEEEYVLKLAHGYPTEAFHHTHMEWFAEEVKKRSDGRLTIDIFPNAQLMPADQEVPAILQGQIDMSHSTSPQLTSFDPIWNVYELPFIFDYDPEDPSYYLDLRDEFNDSENGGQKIAQKMEEKGIKILAYAYTGTFGSVFTNEKDKLITDPASAEDLNIRSPGGIITPETIKGMGANSVTLAGTEVVTGLQQNLVDGLLTSAQYAADAKLPIKTFTVAPLFNPLTPVVISLEKFESLPSDLQDVLVETGQDLEKYVNEVVTEGELAAFEKLENEMNVEFYYPTDQEIEEWREVTKPSLEKFKNEVEGGAELLEELENFQ</sequence>
<dbReference type="InterPro" id="IPR038404">
    <property type="entry name" value="TRAP_DctP_sf"/>
</dbReference>
<dbReference type="RefSeq" id="WP_153726841.1">
    <property type="nucleotide sequence ID" value="NZ_WJNH01000001.1"/>
</dbReference>
<organism evidence="4 5">
    <name type="scientific">Salinibacillus xinjiangensis</name>
    <dbReference type="NCBI Taxonomy" id="1229268"/>
    <lineage>
        <taxon>Bacteria</taxon>
        <taxon>Bacillati</taxon>
        <taxon>Bacillota</taxon>
        <taxon>Bacilli</taxon>
        <taxon>Bacillales</taxon>
        <taxon>Bacillaceae</taxon>
        <taxon>Salinibacillus</taxon>
    </lineage>
</organism>
<evidence type="ECO:0000256" key="1">
    <source>
        <dbReference type="ARBA" id="ARBA00022729"/>
    </source>
</evidence>
<dbReference type="PANTHER" id="PTHR33376">
    <property type="match status" value="1"/>
</dbReference>
<dbReference type="NCBIfam" id="NF037995">
    <property type="entry name" value="TRAP_S1"/>
    <property type="match status" value="1"/>
</dbReference>
<evidence type="ECO:0000313" key="4">
    <source>
        <dbReference type="EMBL" id="MRG84870.1"/>
    </source>
</evidence>
<evidence type="ECO:0000256" key="2">
    <source>
        <dbReference type="SAM" id="MobiDB-lite"/>
    </source>
</evidence>
<dbReference type="PROSITE" id="PS51257">
    <property type="entry name" value="PROKAR_LIPOPROTEIN"/>
    <property type="match status" value="1"/>
</dbReference>
<accession>A0A6G1X1U6</accession>
<comment type="caution">
    <text evidence="4">The sequence shown here is derived from an EMBL/GenBank/DDBJ whole genome shotgun (WGS) entry which is preliminary data.</text>
</comment>
<reference evidence="4 5" key="1">
    <citation type="submission" date="2019-11" db="EMBL/GenBank/DDBJ databases">
        <authorList>
            <person name="Li J."/>
        </authorList>
    </citation>
    <scope>NUCLEOTIDE SEQUENCE [LARGE SCALE GENOMIC DNA]</scope>
    <source>
        <strain evidence="4 5">J4</strain>
    </source>
</reference>
<feature type="signal peptide" evidence="3">
    <location>
        <begin position="1"/>
        <end position="19"/>
    </location>
</feature>
<gene>
    <name evidence="4" type="ORF">GH754_00855</name>
</gene>
<evidence type="ECO:0008006" key="6">
    <source>
        <dbReference type="Google" id="ProtNLM"/>
    </source>
</evidence>
<dbReference type="CDD" id="cd13603">
    <property type="entry name" value="PBP2_TRAP_Siap_TeaA_like"/>
    <property type="match status" value="1"/>
</dbReference>
<dbReference type="PANTHER" id="PTHR33376:SF5">
    <property type="entry name" value="EXTRACYTOPLASMIC SOLUTE RECEPTOR PROTEIN"/>
    <property type="match status" value="1"/>
</dbReference>
<dbReference type="EMBL" id="WJNH01000001">
    <property type="protein sequence ID" value="MRG84870.1"/>
    <property type="molecule type" value="Genomic_DNA"/>
</dbReference>
<dbReference type="Pfam" id="PF03480">
    <property type="entry name" value="DctP"/>
    <property type="match status" value="1"/>
</dbReference>
<feature type="region of interest" description="Disordered" evidence="2">
    <location>
        <begin position="23"/>
        <end position="44"/>
    </location>
</feature>
<dbReference type="Gene3D" id="3.40.190.170">
    <property type="entry name" value="Bacterial extracellular solute-binding protein, family 7"/>
    <property type="match status" value="1"/>
</dbReference>
<protein>
    <recommendedName>
        <fullName evidence="6">TRAP transporter substrate-binding protein</fullName>
    </recommendedName>
</protein>
<proteinExistence type="predicted"/>
<dbReference type="AlphaFoldDB" id="A0A6G1X1U6"/>
<evidence type="ECO:0000313" key="5">
    <source>
        <dbReference type="Proteomes" id="UP000480185"/>
    </source>
</evidence>
<feature type="compositionally biased region" description="Low complexity" evidence="2">
    <location>
        <begin position="30"/>
        <end position="41"/>
    </location>
</feature>
<evidence type="ECO:0000256" key="3">
    <source>
        <dbReference type="SAM" id="SignalP"/>
    </source>
</evidence>
<keyword evidence="1 3" id="KW-0732">Signal</keyword>
<name>A0A6G1X1U6_9BACI</name>
<feature type="chain" id="PRO_5039123375" description="TRAP transporter substrate-binding protein" evidence="3">
    <location>
        <begin position="20"/>
        <end position="363"/>
    </location>
</feature>
<dbReference type="GO" id="GO:0055085">
    <property type="term" value="P:transmembrane transport"/>
    <property type="evidence" value="ECO:0007669"/>
    <property type="project" value="InterPro"/>
</dbReference>
<dbReference type="OrthoDB" id="9776801at2"/>
<keyword evidence="5" id="KW-1185">Reference proteome</keyword>